<protein>
    <submittedName>
        <fullName evidence="1">Uncharacterized protein</fullName>
    </submittedName>
</protein>
<accession>A0ABR9ZFQ0</accession>
<name>A0ABR9ZFQ0_VIBAN</name>
<feature type="non-terminal residue" evidence="1">
    <location>
        <position position="90"/>
    </location>
</feature>
<reference evidence="1 2" key="1">
    <citation type="journal article" date="2021" name="PeerJ">
        <title>Analysis of 44 Vibrio anguillarum genomes reveals high genetic diversity.</title>
        <authorList>
            <person name="Hansen M.J."/>
            <person name="Dalsgaard I."/>
        </authorList>
    </citation>
    <scope>NUCLEOTIDE SEQUENCE [LARGE SCALE GENOMIC DNA]</scope>
    <source>
        <strain evidence="1 2">040915-1/1B</strain>
    </source>
</reference>
<evidence type="ECO:0000313" key="2">
    <source>
        <dbReference type="Proteomes" id="UP000726136"/>
    </source>
</evidence>
<gene>
    <name evidence="1" type="ORF">EAY46_29495</name>
</gene>
<organism evidence="1 2">
    <name type="scientific">Vibrio anguillarum</name>
    <name type="common">Listonella anguillarum</name>
    <dbReference type="NCBI Taxonomy" id="55601"/>
    <lineage>
        <taxon>Bacteria</taxon>
        <taxon>Pseudomonadati</taxon>
        <taxon>Pseudomonadota</taxon>
        <taxon>Gammaproteobacteria</taxon>
        <taxon>Vibrionales</taxon>
        <taxon>Vibrionaceae</taxon>
        <taxon>Vibrio</taxon>
    </lineage>
</organism>
<sequence length="90" mass="10063">MKLPKLLLVSAFFTTSTTAFEICRIGDEINILDNDSMRALRKDNYSLFSDDITVDALFSSTPEHFTELKPSIIEANELYSKSSSLLDLGP</sequence>
<proteinExistence type="predicted"/>
<evidence type="ECO:0000313" key="1">
    <source>
        <dbReference type="EMBL" id="MBF4377112.1"/>
    </source>
</evidence>
<comment type="caution">
    <text evidence="1">The sequence shown here is derived from an EMBL/GenBank/DDBJ whole genome shotgun (WGS) entry which is preliminary data.</text>
</comment>
<dbReference type="Proteomes" id="UP000726136">
    <property type="component" value="Unassembled WGS sequence"/>
</dbReference>
<keyword evidence="2" id="KW-1185">Reference proteome</keyword>
<dbReference type="EMBL" id="RDPI01001417">
    <property type="protein sequence ID" value="MBF4377112.1"/>
    <property type="molecule type" value="Genomic_DNA"/>
</dbReference>